<evidence type="ECO:0000313" key="5">
    <source>
        <dbReference type="WBParaSite" id="EEL_0000263101-mRNA-1"/>
    </source>
</evidence>
<dbReference type="GO" id="GO:0007131">
    <property type="term" value="P:reciprocal meiotic recombination"/>
    <property type="evidence" value="ECO:0007669"/>
    <property type="project" value="TreeGrafter"/>
</dbReference>
<protein>
    <submittedName>
        <fullName evidence="5">Rad51 domain-containing protein</fullName>
    </submittedName>
</protein>
<dbReference type="GO" id="GO:0005657">
    <property type="term" value="C:replication fork"/>
    <property type="evidence" value="ECO:0007669"/>
    <property type="project" value="TreeGrafter"/>
</dbReference>
<dbReference type="WBParaSite" id="EEL_0000263101-mRNA-1">
    <property type="protein sequence ID" value="EEL_0000263101-mRNA-1"/>
    <property type="gene ID" value="EEL_0000263101"/>
</dbReference>
<name>A0A0R3RMC1_9BILA</name>
<dbReference type="GO" id="GO:0042148">
    <property type="term" value="P:DNA strand invasion"/>
    <property type="evidence" value="ECO:0007669"/>
    <property type="project" value="TreeGrafter"/>
</dbReference>
<dbReference type="GO" id="GO:0000400">
    <property type="term" value="F:four-way junction DNA binding"/>
    <property type="evidence" value="ECO:0007669"/>
    <property type="project" value="TreeGrafter"/>
</dbReference>
<accession>A0A0R3RMC1</accession>
<organism evidence="4 5">
    <name type="scientific">Elaeophora elaphi</name>
    <dbReference type="NCBI Taxonomy" id="1147741"/>
    <lineage>
        <taxon>Eukaryota</taxon>
        <taxon>Metazoa</taxon>
        <taxon>Ecdysozoa</taxon>
        <taxon>Nematoda</taxon>
        <taxon>Chromadorea</taxon>
        <taxon>Rhabditida</taxon>
        <taxon>Spirurina</taxon>
        <taxon>Spiruromorpha</taxon>
        <taxon>Filarioidea</taxon>
        <taxon>Onchocercidae</taxon>
        <taxon>Elaeophora</taxon>
    </lineage>
</organism>
<dbReference type="InterPro" id="IPR051988">
    <property type="entry name" value="HRR_RAD51_Paralog"/>
</dbReference>
<dbReference type="GO" id="GO:0000723">
    <property type="term" value="P:telomere maintenance"/>
    <property type="evidence" value="ECO:0007669"/>
    <property type="project" value="TreeGrafter"/>
</dbReference>
<dbReference type="GO" id="GO:0033063">
    <property type="term" value="C:Rad51B-Rad51C-Rad51D-XRCC2 complex"/>
    <property type="evidence" value="ECO:0007669"/>
    <property type="project" value="TreeGrafter"/>
</dbReference>
<comment type="subcellular location">
    <subcellularLocation>
        <location evidence="1">Nucleus</location>
    </subcellularLocation>
</comment>
<dbReference type="PANTHER" id="PTHR46457:SF1">
    <property type="entry name" value="DNA REPAIR PROTEIN RAD51 HOMOLOG 4"/>
    <property type="match status" value="1"/>
</dbReference>
<dbReference type="GO" id="GO:0005815">
    <property type="term" value="C:microtubule organizing center"/>
    <property type="evidence" value="ECO:0007669"/>
    <property type="project" value="TreeGrafter"/>
</dbReference>
<proteinExistence type="predicted"/>
<dbReference type="GO" id="GO:0008094">
    <property type="term" value="F:ATP-dependent activity, acting on DNA"/>
    <property type="evidence" value="ECO:0007669"/>
    <property type="project" value="TreeGrafter"/>
</dbReference>
<dbReference type="GO" id="GO:0000724">
    <property type="term" value="P:double-strand break repair via homologous recombination"/>
    <property type="evidence" value="ECO:0007669"/>
    <property type="project" value="TreeGrafter"/>
</dbReference>
<dbReference type="PANTHER" id="PTHR46457">
    <property type="entry name" value="DNA REPAIR PROTEIN RAD51 HOMOLOG 4"/>
    <property type="match status" value="1"/>
</dbReference>
<evidence type="ECO:0000256" key="2">
    <source>
        <dbReference type="ARBA" id="ARBA00023242"/>
    </source>
</evidence>
<dbReference type="SUPFAM" id="SSF52540">
    <property type="entry name" value="P-loop containing nucleoside triphosphate hydrolases"/>
    <property type="match status" value="1"/>
</dbReference>
<keyword evidence="2" id="KW-0539">Nucleus</keyword>
<feature type="signal peptide" evidence="3">
    <location>
        <begin position="1"/>
        <end position="20"/>
    </location>
</feature>
<reference evidence="5" key="1">
    <citation type="submission" date="2017-02" db="UniProtKB">
        <authorList>
            <consortium name="WormBaseParasite"/>
        </authorList>
    </citation>
    <scope>IDENTIFICATION</scope>
</reference>
<evidence type="ECO:0000313" key="4">
    <source>
        <dbReference type="Proteomes" id="UP000050640"/>
    </source>
</evidence>
<keyword evidence="3" id="KW-0732">Signal</keyword>
<dbReference type="Gene3D" id="3.40.50.300">
    <property type="entry name" value="P-loop containing nucleotide triphosphate hydrolases"/>
    <property type="match status" value="1"/>
</dbReference>
<dbReference type="AlphaFoldDB" id="A0A0R3RMC1"/>
<dbReference type="InterPro" id="IPR027417">
    <property type="entry name" value="P-loop_NTPase"/>
</dbReference>
<feature type="chain" id="PRO_5006447635" evidence="3">
    <location>
        <begin position="21"/>
        <end position="226"/>
    </location>
</feature>
<evidence type="ECO:0000256" key="1">
    <source>
        <dbReference type="ARBA" id="ARBA00004123"/>
    </source>
</evidence>
<keyword evidence="4" id="KW-1185">Reference proteome</keyword>
<evidence type="ECO:0000256" key="3">
    <source>
        <dbReference type="SAM" id="SignalP"/>
    </source>
</evidence>
<sequence length="226" mass="25648">LKVIQNIVLIVIDSIGAALAFTAHEYFEGGRRVQDEIINMLHYIAHRGCAIVTTNHFVYWRGEPSPSLGKRWIRAVDFRYLLWKLPDSNYYMQMIGSKCQKVINDRVFYKISDRGIDSLKDESDVVQTQDTEDGNVAERMLKRVFIARTYDEKDLRVVLSDIQVIKIISVVCISSLSAKLRRSAAAMMWHGVISRAGRSVSSALSECGTLRLMTAWRTRIGSSGRS</sequence>
<dbReference type="Proteomes" id="UP000050640">
    <property type="component" value="Unplaced"/>
</dbReference>
<dbReference type="GO" id="GO:0003697">
    <property type="term" value="F:single-stranded DNA binding"/>
    <property type="evidence" value="ECO:0007669"/>
    <property type="project" value="TreeGrafter"/>
</dbReference>
<dbReference type="STRING" id="1147741.A0A0R3RMC1"/>